<organism evidence="2 3">
    <name type="scientific">Eumeta variegata</name>
    <name type="common">Bagworm moth</name>
    <name type="synonym">Eumeta japonica</name>
    <dbReference type="NCBI Taxonomy" id="151549"/>
    <lineage>
        <taxon>Eukaryota</taxon>
        <taxon>Metazoa</taxon>
        <taxon>Ecdysozoa</taxon>
        <taxon>Arthropoda</taxon>
        <taxon>Hexapoda</taxon>
        <taxon>Insecta</taxon>
        <taxon>Pterygota</taxon>
        <taxon>Neoptera</taxon>
        <taxon>Endopterygota</taxon>
        <taxon>Lepidoptera</taxon>
        <taxon>Glossata</taxon>
        <taxon>Ditrysia</taxon>
        <taxon>Tineoidea</taxon>
        <taxon>Psychidae</taxon>
        <taxon>Oiketicinae</taxon>
        <taxon>Eumeta</taxon>
    </lineage>
</organism>
<gene>
    <name evidence="2" type="ORF">EVAR_76064_1</name>
</gene>
<dbReference type="EMBL" id="BGZK01000471">
    <property type="protein sequence ID" value="GBP45759.1"/>
    <property type="molecule type" value="Genomic_DNA"/>
</dbReference>
<evidence type="ECO:0000313" key="3">
    <source>
        <dbReference type="Proteomes" id="UP000299102"/>
    </source>
</evidence>
<accession>A0A4C1W5G8</accession>
<keyword evidence="3" id="KW-1185">Reference proteome</keyword>
<evidence type="ECO:0000256" key="1">
    <source>
        <dbReference type="SAM" id="MobiDB-lite"/>
    </source>
</evidence>
<dbReference type="Proteomes" id="UP000299102">
    <property type="component" value="Unassembled WGS sequence"/>
</dbReference>
<name>A0A4C1W5G8_EUMVA</name>
<sequence>MMKLISQHAEIPQDSNDIQKPVQYFLNYVVAQLIKIEYRGWNAIGPESGSQGLDSDRNENQDGHGIMVDSVLSVT</sequence>
<comment type="caution">
    <text evidence="2">The sequence shown here is derived from an EMBL/GenBank/DDBJ whole genome shotgun (WGS) entry which is preliminary data.</text>
</comment>
<reference evidence="2 3" key="1">
    <citation type="journal article" date="2019" name="Commun. Biol.">
        <title>The bagworm genome reveals a unique fibroin gene that provides high tensile strength.</title>
        <authorList>
            <person name="Kono N."/>
            <person name="Nakamura H."/>
            <person name="Ohtoshi R."/>
            <person name="Tomita M."/>
            <person name="Numata K."/>
            <person name="Arakawa K."/>
        </authorList>
    </citation>
    <scope>NUCLEOTIDE SEQUENCE [LARGE SCALE GENOMIC DNA]</scope>
</reference>
<evidence type="ECO:0000313" key="2">
    <source>
        <dbReference type="EMBL" id="GBP45759.1"/>
    </source>
</evidence>
<protein>
    <submittedName>
        <fullName evidence="2">Uncharacterized protein</fullName>
    </submittedName>
</protein>
<proteinExistence type="predicted"/>
<feature type="region of interest" description="Disordered" evidence="1">
    <location>
        <begin position="47"/>
        <end position="75"/>
    </location>
</feature>
<dbReference type="AlphaFoldDB" id="A0A4C1W5G8"/>